<sequence>MTSYEEVSQESMEADSMSLVEGTPGAQEKQEINSEENETKSDIQKLFEGSESILSKITVVSDYKQIPTIRAENGELLRLLSADSGMESYEEASQESMEEDSIYMTEGHDDGSLSKESEIQKLFGGSRGIFCQNPPQGFSGYKQVPTIQAESPELPRASCLDSGINKVN</sequence>
<dbReference type="EMBL" id="GBYX01475879">
    <property type="protein sequence ID" value="JAO05798.1"/>
    <property type="molecule type" value="Transcribed_RNA"/>
</dbReference>
<reference evidence="2" key="1">
    <citation type="submission" date="2014-12" db="EMBL/GenBank/DDBJ databases">
        <title>Parallel Evolution in Life History Adaptation Evident in the Tissue-Specific Poeciliopsis prolifica transcriptome.</title>
        <authorList>
            <person name="Jue N.K."/>
            <person name="Foley R.J."/>
            <person name="Obergfell C."/>
            <person name="Reznick D.N."/>
            <person name="O'Neill R.J."/>
            <person name="O'Neill M.J."/>
        </authorList>
    </citation>
    <scope>NUCLEOTIDE SEQUENCE</scope>
</reference>
<feature type="compositionally biased region" description="Basic and acidic residues" evidence="1">
    <location>
        <begin position="28"/>
        <end position="41"/>
    </location>
</feature>
<feature type="compositionally biased region" description="Polar residues" evidence="1">
    <location>
        <begin position="1"/>
        <end position="11"/>
    </location>
</feature>
<proteinExistence type="predicted"/>
<evidence type="ECO:0000256" key="1">
    <source>
        <dbReference type="SAM" id="MobiDB-lite"/>
    </source>
</evidence>
<dbReference type="AlphaFoldDB" id="A0A0S7EKN5"/>
<evidence type="ECO:0000313" key="2">
    <source>
        <dbReference type="EMBL" id="JAO05798.1"/>
    </source>
</evidence>
<accession>A0A0S7EKN5</accession>
<feature type="region of interest" description="Disordered" evidence="1">
    <location>
        <begin position="1"/>
        <end position="41"/>
    </location>
</feature>
<protein>
    <submittedName>
        <fullName evidence="2">PPUP8436</fullName>
    </submittedName>
</protein>
<name>A0A0S7EKN5_9TELE</name>
<organism evidence="2">
    <name type="scientific">Poeciliopsis prolifica</name>
    <name type="common">blackstripe livebearer</name>
    <dbReference type="NCBI Taxonomy" id="188132"/>
    <lineage>
        <taxon>Eukaryota</taxon>
        <taxon>Metazoa</taxon>
        <taxon>Chordata</taxon>
        <taxon>Craniata</taxon>
        <taxon>Vertebrata</taxon>
        <taxon>Euteleostomi</taxon>
        <taxon>Actinopterygii</taxon>
        <taxon>Neopterygii</taxon>
        <taxon>Teleostei</taxon>
        <taxon>Neoteleostei</taxon>
        <taxon>Acanthomorphata</taxon>
        <taxon>Ovalentaria</taxon>
        <taxon>Atherinomorphae</taxon>
        <taxon>Cyprinodontiformes</taxon>
        <taxon>Poeciliidae</taxon>
        <taxon>Poeciliinae</taxon>
        <taxon>Poeciliopsis</taxon>
    </lineage>
</organism>
<gene>
    <name evidence="2" type="primary">PPUP8436</name>
</gene>